<feature type="compositionally biased region" description="Polar residues" evidence="8">
    <location>
        <begin position="8"/>
        <end position="28"/>
    </location>
</feature>
<dbReference type="Proteomes" id="UP000192639">
    <property type="component" value="Unassembled WGS sequence"/>
</dbReference>
<dbReference type="VEuPathDB" id="MicrosporidiaDB:ECANGB1_1366"/>
<evidence type="ECO:0000256" key="6">
    <source>
        <dbReference type="RuleBase" id="RU000586"/>
    </source>
</evidence>
<dbReference type="Gene3D" id="3.40.630.170">
    <property type="match status" value="1"/>
</dbReference>
<reference evidence="11 12" key="1">
    <citation type="journal article" date="2017" name="Environ. Microbiol.">
        <title>Decay of the glycolytic pathway and adaptation to intranuclear parasitism within Enterocytozoonidae microsporidia.</title>
        <authorList>
            <person name="Wiredu Boakye D."/>
            <person name="Jaroenlak P."/>
            <person name="Prachumwat A."/>
            <person name="Williams T.A."/>
            <person name="Bateman K.S."/>
            <person name="Itsathitphaisarn O."/>
            <person name="Sritunyalucksana K."/>
            <person name="Paszkiewicz K.H."/>
            <person name="Moore K.A."/>
            <person name="Stentiford G.D."/>
            <person name="Williams B.A."/>
        </authorList>
    </citation>
    <scope>NUCLEOTIDE SEQUENCE [LARGE SCALE GENOMIC DNA]</scope>
    <source>
        <strain evidence="11 12">GB1</strain>
    </source>
</reference>
<sequence length="345" mass="39156">MSFWKKQPASNSSTTIGPVTKPSDSSQVATPLPDGYSWKSVSDATLVSEFLSINYSDDDSLMICYRPEMIRGLFGLSSFRSAYSLGLFHNHKMVGYIFGKEHTVTEIGRILGVNFLCLDRDHRNLKMAPLLITELTRISYASSIHYAIFANGEDRGFAFTALSYFHMPLNVPRLRPLIHIPGNFKQRLFSIRKTTAIATRDNLLVAAELLSNSNQRMLFSESFTPEQFVEEFTTRPECNYTLFNSTTSEFASFFVLDTKCLKTGNTFRRAYLHYFSGGPEIVEDALCYAQNTLNLDLFDVLDMGRNETEIIDHFGFLPGTGHLFYHLFNYSVGLIGRSRVNFVLF</sequence>
<dbReference type="GO" id="GO:0004379">
    <property type="term" value="F:glycylpeptide N-tetradecanoyltransferase activity"/>
    <property type="evidence" value="ECO:0007669"/>
    <property type="project" value="UniProtKB-EC"/>
</dbReference>
<comment type="catalytic activity">
    <reaction evidence="6">
        <text>N-terminal glycyl-[protein] + tetradecanoyl-CoA = N-tetradecanoylglycyl-[protein] + CoA + H(+)</text>
        <dbReference type="Rhea" id="RHEA:15521"/>
        <dbReference type="Rhea" id="RHEA-COMP:12666"/>
        <dbReference type="Rhea" id="RHEA-COMP:12667"/>
        <dbReference type="ChEBI" id="CHEBI:15378"/>
        <dbReference type="ChEBI" id="CHEBI:57287"/>
        <dbReference type="ChEBI" id="CHEBI:57385"/>
        <dbReference type="ChEBI" id="CHEBI:64723"/>
        <dbReference type="ChEBI" id="CHEBI:133050"/>
        <dbReference type="EC" id="2.3.1.97"/>
    </reaction>
</comment>
<dbReference type="PANTHER" id="PTHR11377:SF5">
    <property type="entry name" value="GLYCYLPEPTIDE N-TETRADECANOYLTRANSFERASE"/>
    <property type="match status" value="1"/>
</dbReference>
<feature type="domain" description="Glycylpeptide N-tetradecanoyltransferase N-terminal" evidence="9">
    <location>
        <begin position="18"/>
        <end position="152"/>
    </location>
</feature>
<dbReference type="EC" id="2.3.1.97" evidence="2 6"/>
<dbReference type="GO" id="GO:0005737">
    <property type="term" value="C:cytoplasm"/>
    <property type="evidence" value="ECO:0007669"/>
    <property type="project" value="TreeGrafter"/>
</dbReference>
<evidence type="ECO:0000256" key="3">
    <source>
        <dbReference type="ARBA" id="ARBA00022240"/>
    </source>
</evidence>
<feature type="region of interest" description="Disordered" evidence="8">
    <location>
        <begin position="1"/>
        <end position="28"/>
    </location>
</feature>
<proteinExistence type="inferred from homology"/>
<organism evidence="11 12">
    <name type="scientific">Enterospora canceri</name>
    <dbReference type="NCBI Taxonomy" id="1081671"/>
    <lineage>
        <taxon>Eukaryota</taxon>
        <taxon>Fungi</taxon>
        <taxon>Fungi incertae sedis</taxon>
        <taxon>Microsporidia</taxon>
        <taxon>Enterocytozoonidae</taxon>
        <taxon>Enterospora</taxon>
    </lineage>
</organism>
<dbReference type="InterPro" id="IPR016181">
    <property type="entry name" value="Acyl_CoA_acyltransferase"/>
</dbReference>
<name>A0A1Y1S6Z2_9MICR</name>
<evidence type="ECO:0000256" key="8">
    <source>
        <dbReference type="SAM" id="MobiDB-lite"/>
    </source>
</evidence>
<keyword evidence="5 6" id="KW-0012">Acyltransferase</keyword>
<comment type="caution">
    <text evidence="11">The sequence shown here is derived from an EMBL/GenBank/DDBJ whole genome shotgun (WGS) entry which is preliminary data.</text>
</comment>
<dbReference type="AlphaFoldDB" id="A0A1Y1S6Z2"/>
<evidence type="ECO:0000256" key="4">
    <source>
        <dbReference type="ARBA" id="ARBA00022679"/>
    </source>
</evidence>
<evidence type="ECO:0000313" key="11">
    <source>
        <dbReference type="EMBL" id="ORD93928.1"/>
    </source>
</evidence>
<dbReference type="InterPro" id="IPR000903">
    <property type="entry name" value="NMT"/>
</dbReference>
<dbReference type="Pfam" id="PF01233">
    <property type="entry name" value="NMT"/>
    <property type="match status" value="1"/>
</dbReference>
<evidence type="ECO:0000256" key="2">
    <source>
        <dbReference type="ARBA" id="ARBA00012923"/>
    </source>
</evidence>
<evidence type="ECO:0000259" key="10">
    <source>
        <dbReference type="Pfam" id="PF02799"/>
    </source>
</evidence>
<evidence type="ECO:0000259" key="9">
    <source>
        <dbReference type="Pfam" id="PF01233"/>
    </source>
</evidence>
<dbReference type="SUPFAM" id="SSF55729">
    <property type="entry name" value="Acyl-CoA N-acyltransferases (Nat)"/>
    <property type="match status" value="2"/>
</dbReference>
<dbReference type="OrthoDB" id="60315at2759"/>
<evidence type="ECO:0000256" key="1">
    <source>
        <dbReference type="ARBA" id="ARBA00009469"/>
    </source>
</evidence>
<comment type="similarity">
    <text evidence="1 7">Belongs to the NMT family.</text>
</comment>
<evidence type="ECO:0000313" key="12">
    <source>
        <dbReference type="Proteomes" id="UP000192639"/>
    </source>
</evidence>
<keyword evidence="4 6" id="KW-0808">Transferase</keyword>
<gene>
    <name evidence="11" type="primary">NMT1</name>
    <name evidence="11" type="ORF">ECANGB1_1366</name>
</gene>
<dbReference type="Pfam" id="PF02799">
    <property type="entry name" value="NMT_C"/>
    <property type="match status" value="1"/>
</dbReference>
<protein>
    <recommendedName>
        <fullName evidence="3 6">Glycylpeptide N-tetradecanoyltransferase</fullName>
        <ecNumber evidence="2 6">2.3.1.97</ecNumber>
    </recommendedName>
</protein>
<dbReference type="InterPro" id="IPR022677">
    <property type="entry name" value="NMT_C"/>
</dbReference>
<evidence type="ECO:0000256" key="5">
    <source>
        <dbReference type="ARBA" id="ARBA00023315"/>
    </source>
</evidence>
<dbReference type="EMBL" id="LWDP01000039">
    <property type="protein sequence ID" value="ORD93928.1"/>
    <property type="molecule type" value="Genomic_DNA"/>
</dbReference>
<dbReference type="InterPro" id="IPR022676">
    <property type="entry name" value="NMT_N"/>
</dbReference>
<comment type="function">
    <text evidence="6">Adds a myristoyl group to the N-terminal glycine residue of certain cellular proteins.</text>
</comment>
<feature type="domain" description="Glycylpeptide N-tetradecanoyltransferase C-terminal" evidence="10">
    <location>
        <begin position="206"/>
        <end position="332"/>
    </location>
</feature>
<accession>A0A1Y1S6Z2</accession>
<keyword evidence="12" id="KW-1185">Reference proteome</keyword>
<dbReference type="PANTHER" id="PTHR11377">
    <property type="entry name" value="N-MYRISTOYL TRANSFERASE"/>
    <property type="match status" value="1"/>
</dbReference>
<evidence type="ECO:0000256" key="7">
    <source>
        <dbReference type="RuleBase" id="RU004178"/>
    </source>
</evidence>